<feature type="transmembrane region" description="Helical" evidence="1">
    <location>
        <begin position="43"/>
        <end position="65"/>
    </location>
</feature>
<proteinExistence type="predicted"/>
<dbReference type="EMBL" id="BTFW01000001">
    <property type="protein sequence ID" value="GMM61294.1"/>
    <property type="molecule type" value="Genomic_DNA"/>
</dbReference>
<gene>
    <name evidence="2" type="ORF">NUTIK01_20710</name>
</gene>
<feature type="transmembrane region" description="Helical" evidence="1">
    <location>
        <begin position="198"/>
        <end position="220"/>
    </location>
</feature>
<organism evidence="2 3">
    <name type="scientific">Novosphingobium pituita</name>
    <dbReference type="NCBI Taxonomy" id="3056842"/>
    <lineage>
        <taxon>Bacteria</taxon>
        <taxon>Pseudomonadati</taxon>
        <taxon>Pseudomonadota</taxon>
        <taxon>Alphaproteobacteria</taxon>
        <taxon>Sphingomonadales</taxon>
        <taxon>Sphingomonadaceae</taxon>
        <taxon>Novosphingobium</taxon>
    </lineage>
</organism>
<keyword evidence="1" id="KW-0472">Membrane</keyword>
<dbReference type="Pfam" id="PF07077">
    <property type="entry name" value="DUF1345"/>
    <property type="match status" value="1"/>
</dbReference>
<dbReference type="Proteomes" id="UP001187221">
    <property type="component" value="Unassembled WGS sequence"/>
</dbReference>
<feature type="transmembrane region" description="Helical" evidence="1">
    <location>
        <begin position="86"/>
        <end position="105"/>
    </location>
</feature>
<dbReference type="RefSeq" id="WP_317974994.1">
    <property type="nucleotide sequence ID" value="NZ_BTFW01000001.1"/>
</dbReference>
<feature type="transmembrane region" description="Helical" evidence="1">
    <location>
        <begin position="125"/>
        <end position="145"/>
    </location>
</feature>
<dbReference type="InterPro" id="IPR009781">
    <property type="entry name" value="DUF1345"/>
</dbReference>
<evidence type="ECO:0000313" key="3">
    <source>
        <dbReference type="Proteomes" id="UP001187221"/>
    </source>
</evidence>
<protein>
    <submittedName>
        <fullName evidence="2">DUF1345 domain-containing protein</fullName>
    </submittedName>
</protein>
<comment type="caution">
    <text evidence="2">The sequence shown here is derived from an EMBL/GenBank/DDBJ whole genome shotgun (WGS) entry which is preliminary data.</text>
</comment>
<keyword evidence="3" id="KW-1185">Reference proteome</keyword>
<feature type="transmembrane region" description="Helical" evidence="1">
    <location>
        <begin position="21"/>
        <end position="37"/>
    </location>
</feature>
<keyword evidence="1" id="KW-1133">Transmembrane helix</keyword>
<accession>A0ABQ6P9N1</accession>
<evidence type="ECO:0000313" key="2">
    <source>
        <dbReference type="EMBL" id="GMM61294.1"/>
    </source>
</evidence>
<keyword evidence="1" id="KW-0812">Transmembrane</keyword>
<reference evidence="2 3" key="1">
    <citation type="submission" date="2023-06" db="EMBL/GenBank/DDBJ databases">
        <title>Draft genome sequence of Novosphingobium sp. strain IK01.</title>
        <authorList>
            <person name="Hatamoto M."/>
            <person name="Ikarashi T."/>
            <person name="Yamaguchi T."/>
        </authorList>
    </citation>
    <scope>NUCLEOTIDE SEQUENCE [LARGE SCALE GENOMIC DNA]</scope>
    <source>
        <strain evidence="2 3">IK01</strain>
    </source>
</reference>
<evidence type="ECO:0000256" key="1">
    <source>
        <dbReference type="SAM" id="Phobius"/>
    </source>
</evidence>
<sequence length="223" mass="24269">MTGSGKRGMRSLGSRLAPPRFLVFLALFVAGSLGWWLTHRGAWADALVLGFDGGALVFLGSLGLLMRVADAPRMRRNALENDANRVAVLCVTSILTVVIMVALSSELPRAAHGDSLAKVRLIGTLMLTWLFANAVYGLHYAHLYYSRDAVTQKDRGGIQFPATDAPDYFDFAYFSFTLGMTFQTSDVAITSQRIRRIVTLHSFAAFVFNLGVIAFTINALGAS</sequence>
<name>A0ABQ6P9N1_9SPHN</name>